<evidence type="ECO:0000313" key="3">
    <source>
        <dbReference type="Proteomes" id="UP000006462"/>
    </source>
</evidence>
<sequence>MRKRCEEQLAPFRSFASAPAGGKNPAQKAVRKNFHPSFR</sequence>
<evidence type="ECO:0000313" key="2">
    <source>
        <dbReference type="EMBL" id="EFB90487.1"/>
    </source>
</evidence>
<gene>
    <name evidence="2" type="ORF">HMPREF7215_2123</name>
</gene>
<dbReference type="Proteomes" id="UP000006462">
    <property type="component" value="Unassembled WGS sequence"/>
</dbReference>
<keyword evidence="3" id="KW-1185">Reference proteome</keyword>
<proteinExistence type="predicted"/>
<protein>
    <submittedName>
        <fullName evidence="2">Uncharacterized protein</fullName>
    </submittedName>
</protein>
<dbReference type="EMBL" id="ADFP01000079">
    <property type="protein sequence ID" value="EFB90487.1"/>
    <property type="molecule type" value="Genomic_DNA"/>
</dbReference>
<reference evidence="2 3" key="1">
    <citation type="submission" date="2009-12" db="EMBL/GenBank/DDBJ databases">
        <authorList>
            <person name="Shrivastava S."/>
            <person name="Madupu R."/>
            <person name="Durkin A.S."/>
            <person name="Torralba M."/>
            <person name="Methe B."/>
            <person name="Sutton G.G."/>
            <person name="Strausberg R.L."/>
            <person name="Nelson K.E."/>
        </authorList>
    </citation>
    <scope>NUCLEOTIDE SEQUENCE [LARGE SCALE GENOMIC DNA]</scope>
    <source>
        <strain evidence="2 3">W5455</strain>
    </source>
</reference>
<name>A0ABM9ZUF7_9BACT</name>
<feature type="region of interest" description="Disordered" evidence="1">
    <location>
        <begin position="1"/>
        <end position="39"/>
    </location>
</feature>
<feature type="compositionally biased region" description="Basic residues" evidence="1">
    <location>
        <begin position="29"/>
        <end position="39"/>
    </location>
</feature>
<evidence type="ECO:0000256" key="1">
    <source>
        <dbReference type="SAM" id="MobiDB-lite"/>
    </source>
</evidence>
<comment type="caution">
    <text evidence="2">The sequence shown here is derived from an EMBL/GenBank/DDBJ whole genome shotgun (WGS) entry which is preliminary data.</text>
</comment>
<organism evidence="2 3">
    <name type="scientific">Pyramidobacter piscolens W5455</name>
    <dbReference type="NCBI Taxonomy" id="352165"/>
    <lineage>
        <taxon>Bacteria</taxon>
        <taxon>Thermotogati</taxon>
        <taxon>Synergistota</taxon>
        <taxon>Synergistia</taxon>
        <taxon>Synergistales</taxon>
        <taxon>Dethiosulfovibrionaceae</taxon>
        <taxon>Pyramidobacter</taxon>
    </lineage>
</organism>
<accession>A0ABM9ZUF7</accession>